<gene>
    <name evidence="2" type="ORF">N7644_08815</name>
</gene>
<evidence type="ECO:0000313" key="3">
    <source>
        <dbReference type="Proteomes" id="UP001159329"/>
    </source>
</evidence>
<accession>A0AA42I7Z2</accession>
<sequence length="98" mass="11099">MGHITKTISHLAKVSRGLDRSHPEYEAKDQDKLAKHLRRAIKTVHQLENNYADLQTEVCTVNSMLMDLMADIQQQSINYGAVPNRIAEILQVTQGEEV</sequence>
<evidence type="ECO:0000256" key="1">
    <source>
        <dbReference type="SAM" id="Coils"/>
    </source>
</evidence>
<evidence type="ECO:0000313" key="2">
    <source>
        <dbReference type="EMBL" id="MDH0563792.1"/>
    </source>
</evidence>
<feature type="coiled-coil region" evidence="1">
    <location>
        <begin position="30"/>
        <end position="57"/>
    </location>
</feature>
<comment type="caution">
    <text evidence="2">The sequence shown here is derived from an EMBL/GenBank/DDBJ whole genome shotgun (WGS) entry which is preliminary data.</text>
</comment>
<dbReference type="AlphaFoldDB" id="A0AA42I7Z2"/>
<keyword evidence="1" id="KW-0175">Coiled coil</keyword>
<dbReference type="EMBL" id="JAOEEO010000001">
    <property type="protein sequence ID" value="MDH0563792.1"/>
    <property type="molecule type" value="Genomic_DNA"/>
</dbReference>
<dbReference type="RefSeq" id="WP_279695111.1">
    <property type="nucleotide sequence ID" value="NZ_JAOEEO010000001.1"/>
</dbReference>
<organism evidence="2 3">
    <name type="scientific">Acinetobacter courvalinii</name>
    <dbReference type="NCBI Taxonomy" id="280147"/>
    <lineage>
        <taxon>Bacteria</taxon>
        <taxon>Pseudomonadati</taxon>
        <taxon>Pseudomonadota</taxon>
        <taxon>Gammaproteobacteria</taxon>
        <taxon>Moraxellales</taxon>
        <taxon>Moraxellaceae</taxon>
        <taxon>Acinetobacter</taxon>
    </lineage>
</organism>
<name>A0AA42I7Z2_9GAMM</name>
<dbReference type="Proteomes" id="UP001159329">
    <property type="component" value="Unassembled WGS sequence"/>
</dbReference>
<proteinExistence type="predicted"/>
<reference evidence="2" key="1">
    <citation type="submission" date="2022-09" db="EMBL/GenBank/DDBJ databases">
        <title>Intensive care unit water sources are persistently colonized with multi-drug resistant bacteria and are the site of extensive horizontal gene transfer of antibiotic resistance genes.</title>
        <authorList>
            <person name="Diorio-Toth L."/>
        </authorList>
    </citation>
    <scope>NUCLEOTIDE SEQUENCE</scope>
    <source>
        <strain evidence="2">GD04005</strain>
    </source>
</reference>
<protein>
    <submittedName>
        <fullName evidence="2">Uncharacterized protein</fullName>
    </submittedName>
</protein>